<dbReference type="EMBL" id="JABEBT010000037">
    <property type="protein sequence ID" value="KAF7635875.1"/>
    <property type="molecule type" value="Genomic_DNA"/>
</dbReference>
<sequence>LYKRIYVNKYHVIYSTYSELSVKIILTFLNSDLEPCLPFTNYTITNGGVSLNRISILENLQYLALHNVHINIFFHLWTLTIQSTQTDVTNKELNIF</sequence>
<dbReference type="Proteomes" id="UP000605970">
    <property type="component" value="Unassembled WGS sequence"/>
</dbReference>
<comment type="caution">
    <text evidence="1">The sequence shown here is derived from an EMBL/GenBank/DDBJ whole genome shotgun (WGS) entry which is preliminary data.</text>
</comment>
<evidence type="ECO:0000313" key="2">
    <source>
        <dbReference type="Proteomes" id="UP000605970"/>
    </source>
</evidence>
<organism evidence="1 2">
    <name type="scientific">Meloidogyne graminicola</name>
    <dbReference type="NCBI Taxonomy" id="189291"/>
    <lineage>
        <taxon>Eukaryota</taxon>
        <taxon>Metazoa</taxon>
        <taxon>Ecdysozoa</taxon>
        <taxon>Nematoda</taxon>
        <taxon>Chromadorea</taxon>
        <taxon>Rhabditida</taxon>
        <taxon>Tylenchina</taxon>
        <taxon>Tylenchomorpha</taxon>
        <taxon>Tylenchoidea</taxon>
        <taxon>Meloidogynidae</taxon>
        <taxon>Meloidogyninae</taxon>
        <taxon>Meloidogyne</taxon>
    </lineage>
</organism>
<protein>
    <submittedName>
        <fullName evidence="1">Uncharacterized protein</fullName>
    </submittedName>
</protein>
<evidence type="ECO:0000313" key="1">
    <source>
        <dbReference type="EMBL" id="KAF7635875.1"/>
    </source>
</evidence>
<dbReference type="AlphaFoldDB" id="A0A8S9ZQY5"/>
<keyword evidence="2" id="KW-1185">Reference proteome</keyword>
<name>A0A8S9ZQY5_9BILA</name>
<gene>
    <name evidence="1" type="ORF">Mgra_00004787</name>
</gene>
<reference evidence="1" key="1">
    <citation type="journal article" date="2020" name="Ecol. Evol.">
        <title>Genome structure and content of the rice root-knot nematode (Meloidogyne graminicola).</title>
        <authorList>
            <person name="Phan N.T."/>
            <person name="Danchin E.G.J."/>
            <person name="Klopp C."/>
            <person name="Perfus-Barbeoch L."/>
            <person name="Kozlowski D.K."/>
            <person name="Koutsovoulos G.D."/>
            <person name="Lopez-Roques C."/>
            <person name="Bouchez O."/>
            <person name="Zahm M."/>
            <person name="Besnard G."/>
            <person name="Bellafiore S."/>
        </authorList>
    </citation>
    <scope>NUCLEOTIDE SEQUENCE</scope>
    <source>
        <strain evidence="1">VN-18</strain>
    </source>
</reference>
<feature type="non-terminal residue" evidence="1">
    <location>
        <position position="1"/>
    </location>
</feature>
<accession>A0A8S9ZQY5</accession>
<proteinExistence type="predicted"/>